<sequence>VLISLTPCVPTSLCPGSRCPRHPVSQCPHVPRSLGPDVPMPCVLIPLTPSVPMSLCLTSRCPHVPVSQILMSLTASVLASLGPIVPDTQCPNVLVSLCP</sequence>
<reference evidence="1 2" key="1">
    <citation type="submission" date="2014-04" db="EMBL/GenBank/DDBJ databases">
        <title>Genome evolution of avian class.</title>
        <authorList>
            <person name="Zhang G."/>
            <person name="Li C."/>
        </authorList>
    </citation>
    <scope>NUCLEOTIDE SEQUENCE [LARGE SCALE GENOMIC DNA]</scope>
    <source>
        <strain evidence="1">BGI_Y956</strain>
    </source>
</reference>
<protein>
    <recommendedName>
        <fullName evidence="3">Signal transducer and activator of transcription 2</fullName>
    </recommendedName>
</protein>
<feature type="non-terminal residue" evidence="1">
    <location>
        <position position="1"/>
    </location>
</feature>
<gene>
    <name evidence="1" type="ORF">Y956_14643</name>
</gene>
<dbReference type="EMBL" id="KL411287">
    <property type="protein sequence ID" value="KFR05427.1"/>
    <property type="molecule type" value="Genomic_DNA"/>
</dbReference>
<feature type="non-terminal residue" evidence="1">
    <location>
        <position position="99"/>
    </location>
</feature>
<dbReference type="Proteomes" id="UP000053283">
    <property type="component" value="Unassembled WGS sequence"/>
</dbReference>
<name>A0A091VPV2_NIPNI</name>
<evidence type="ECO:0000313" key="1">
    <source>
        <dbReference type="EMBL" id="KFR05427.1"/>
    </source>
</evidence>
<accession>A0A091VPV2</accession>
<evidence type="ECO:0000313" key="2">
    <source>
        <dbReference type="Proteomes" id="UP000053283"/>
    </source>
</evidence>
<organism evidence="1 2">
    <name type="scientific">Nipponia nippon</name>
    <name type="common">Crested ibis</name>
    <name type="synonym">Ibis nippon</name>
    <dbReference type="NCBI Taxonomy" id="128390"/>
    <lineage>
        <taxon>Eukaryota</taxon>
        <taxon>Metazoa</taxon>
        <taxon>Chordata</taxon>
        <taxon>Craniata</taxon>
        <taxon>Vertebrata</taxon>
        <taxon>Euteleostomi</taxon>
        <taxon>Archelosauria</taxon>
        <taxon>Archosauria</taxon>
        <taxon>Dinosauria</taxon>
        <taxon>Saurischia</taxon>
        <taxon>Theropoda</taxon>
        <taxon>Coelurosauria</taxon>
        <taxon>Aves</taxon>
        <taxon>Neognathae</taxon>
        <taxon>Neoaves</taxon>
        <taxon>Aequornithes</taxon>
        <taxon>Pelecaniformes</taxon>
        <taxon>Threskiornithidae</taxon>
        <taxon>Nipponia</taxon>
    </lineage>
</organism>
<keyword evidence="2" id="KW-1185">Reference proteome</keyword>
<dbReference type="AlphaFoldDB" id="A0A091VPV2"/>
<evidence type="ECO:0008006" key="3">
    <source>
        <dbReference type="Google" id="ProtNLM"/>
    </source>
</evidence>
<proteinExistence type="predicted"/>